<sequence>MTRLSEADLAGQAGDWAAYARRMRENLAVELPELCARALDLPDDMVRRRLAAARVGIVPVSSGEGRIGGFAELLAATAAFLGCPADILPPDAAGFAQARAGACDILLWADDETYLAENLRDGGRAENGWATGRGFAAALDSMACRHHLERRALVLGAGPVGCSAAAWLGGHGYAVSLCDTVPGRAQARAAGLPTCTGLEPAALAALPPFACLLDATPTGACFPRERLTHGACVSAPGVPCRWPGRLPDARRFWHDPLQLGTAVMLAAAACGMEGEDA</sequence>
<protein>
    <submittedName>
        <fullName evidence="2">3-methylornithyl-N6-L-lysine dehydrogenase PylD</fullName>
    </submittedName>
</protein>
<dbReference type="Gene3D" id="3.40.50.12150">
    <property type="match status" value="1"/>
</dbReference>
<feature type="domain" description="Pyrrolysine biosynthesis protein PylD N-terminal" evidence="1">
    <location>
        <begin position="43"/>
        <end position="122"/>
    </location>
</feature>
<dbReference type="Gene3D" id="3.40.50.720">
    <property type="entry name" value="NAD(P)-binding Rossmann-like Domain"/>
    <property type="match status" value="1"/>
</dbReference>
<dbReference type="InterPro" id="IPR036291">
    <property type="entry name" value="NAD(P)-bd_dom_sf"/>
</dbReference>
<organism evidence="2 3">
    <name type="scientific">Candidatus Desulfovibrio intestinavium</name>
    <dbReference type="NCBI Taxonomy" id="2838534"/>
    <lineage>
        <taxon>Bacteria</taxon>
        <taxon>Pseudomonadati</taxon>
        <taxon>Thermodesulfobacteriota</taxon>
        <taxon>Desulfovibrionia</taxon>
        <taxon>Desulfovibrionales</taxon>
        <taxon>Desulfovibrionaceae</taxon>
        <taxon>Desulfovibrio</taxon>
    </lineage>
</organism>
<evidence type="ECO:0000313" key="2">
    <source>
        <dbReference type="EMBL" id="HJA80007.1"/>
    </source>
</evidence>
<evidence type="ECO:0000313" key="3">
    <source>
        <dbReference type="Proteomes" id="UP000823821"/>
    </source>
</evidence>
<proteinExistence type="predicted"/>
<accession>A0A9D2KQP8</accession>
<dbReference type="EMBL" id="DWZD01000053">
    <property type="protein sequence ID" value="HJA80007.1"/>
    <property type="molecule type" value="Genomic_DNA"/>
</dbReference>
<comment type="caution">
    <text evidence="2">The sequence shown here is derived from an EMBL/GenBank/DDBJ whole genome shotgun (WGS) entry which is preliminary data.</text>
</comment>
<dbReference type="Proteomes" id="UP000823821">
    <property type="component" value="Unassembled WGS sequence"/>
</dbReference>
<dbReference type="Pfam" id="PF21455">
    <property type="entry name" value="PylD_N"/>
    <property type="match status" value="1"/>
</dbReference>
<gene>
    <name evidence="2" type="ORF">H9784_10675</name>
</gene>
<name>A0A9D2KQP8_9BACT</name>
<reference evidence="2" key="2">
    <citation type="submission" date="2021-04" db="EMBL/GenBank/DDBJ databases">
        <authorList>
            <person name="Gilroy R."/>
        </authorList>
    </citation>
    <scope>NUCLEOTIDE SEQUENCE</scope>
    <source>
        <strain evidence="2">5032</strain>
    </source>
</reference>
<dbReference type="InterPro" id="IPR048757">
    <property type="entry name" value="PylD_N"/>
</dbReference>
<reference evidence="2" key="1">
    <citation type="journal article" date="2021" name="PeerJ">
        <title>Extensive microbial diversity within the chicken gut microbiome revealed by metagenomics and culture.</title>
        <authorList>
            <person name="Gilroy R."/>
            <person name="Ravi A."/>
            <person name="Getino M."/>
            <person name="Pursley I."/>
            <person name="Horton D.L."/>
            <person name="Alikhan N.F."/>
            <person name="Baker D."/>
            <person name="Gharbi K."/>
            <person name="Hall N."/>
            <person name="Watson M."/>
            <person name="Adriaenssens E.M."/>
            <person name="Foster-Nyarko E."/>
            <person name="Jarju S."/>
            <person name="Secka A."/>
            <person name="Antonio M."/>
            <person name="Oren A."/>
            <person name="Chaudhuri R.R."/>
            <person name="La Ragione R."/>
            <person name="Hildebrand F."/>
            <person name="Pallen M.J."/>
        </authorList>
    </citation>
    <scope>NUCLEOTIDE SEQUENCE</scope>
    <source>
        <strain evidence="2">5032</strain>
    </source>
</reference>
<dbReference type="SUPFAM" id="SSF51735">
    <property type="entry name" value="NAD(P)-binding Rossmann-fold domains"/>
    <property type="match status" value="1"/>
</dbReference>
<evidence type="ECO:0000259" key="1">
    <source>
        <dbReference type="Pfam" id="PF21455"/>
    </source>
</evidence>
<dbReference type="AlphaFoldDB" id="A0A9D2KQP8"/>